<evidence type="ECO:0000259" key="6">
    <source>
        <dbReference type="Pfam" id="PF17846"/>
    </source>
</evidence>
<keyword evidence="1" id="KW-0540">Nuclease</keyword>
<dbReference type="PANTHER" id="PTHR12341:SF7">
    <property type="entry name" value="5'-3' EXORIBONUCLEASE 1"/>
    <property type="match status" value="1"/>
</dbReference>
<dbReference type="Gene3D" id="3.40.50.12390">
    <property type="match status" value="2"/>
</dbReference>
<name>A0A132NRF1_GIAIN</name>
<dbReference type="GO" id="GO:0005634">
    <property type="term" value="C:nucleus"/>
    <property type="evidence" value="ECO:0007669"/>
    <property type="project" value="TreeGrafter"/>
</dbReference>
<dbReference type="EMBL" id="JXTI01000108">
    <property type="protein sequence ID" value="KWX12616.1"/>
    <property type="molecule type" value="Genomic_DNA"/>
</dbReference>
<dbReference type="GO" id="GO:0004534">
    <property type="term" value="F:5'-3' RNA exonuclease activity"/>
    <property type="evidence" value="ECO:0007669"/>
    <property type="project" value="TreeGrafter"/>
</dbReference>
<dbReference type="OrthoDB" id="10251739at2759"/>
<feature type="domain" description="Xrn1 N-terminal" evidence="5">
    <location>
        <begin position="1"/>
        <end position="263"/>
    </location>
</feature>
<dbReference type="Pfam" id="PF03159">
    <property type="entry name" value="XRN_N"/>
    <property type="match status" value="1"/>
</dbReference>
<evidence type="ECO:0000256" key="2">
    <source>
        <dbReference type="ARBA" id="ARBA00022801"/>
    </source>
</evidence>
<dbReference type="Pfam" id="PF17846">
    <property type="entry name" value="XRN_M"/>
    <property type="match status" value="2"/>
</dbReference>
<evidence type="ECO:0000256" key="4">
    <source>
        <dbReference type="ARBA" id="ARBA00038299"/>
    </source>
</evidence>
<evidence type="ECO:0000259" key="5">
    <source>
        <dbReference type="Pfam" id="PF03159"/>
    </source>
</evidence>
<dbReference type="VEuPathDB" id="GiardiaDB:QR46_3412"/>
<feature type="domain" description="Xrn1 helical" evidence="6">
    <location>
        <begin position="369"/>
        <end position="461"/>
    </location>
</feature>
<dbReference type="Proteomes" id="UP000070089">
    <property type="component" value="Unassembled WGS sequence"/>
</dbReference>
<reference evidence="7 8" key="1">
    <citation type="journal article" date="2015" name="Mol. Biochem. Parasitol.">
        <title>Identification of polymorphic genes for use in assemblage B genotyping assays through comparative genomics of multiple assemblage B Giardia duodenalis isolates.</title>
        <authorList>
            <person name="Wielinga C."/>
            <person name="Thompson R.C."/>
            <person name="Monis P."/>
            <person name="Ryan U."/>
        </authorList>
    </citation>
    <scope>NUCLEOTIDE SEQUENCE [LARGE SCALE GENOMIC DNA]</scope>
    <source>
        <strain evidence="7 8">BAH15c1</strain>
    </source>
</reference>
<dbReference type="CDD" id="cd18673">
    <property type="entry name" value="PIN_XRN1-2-like"/>
    <property type="match status" value="1"/>
</dbReference>
<evidence type="ECO:0000256" key="1">
    <source>
        <dbReference type="ARBA" id="ARBA00022722"/>
    </source>
</evidence>
<dbReference type="InterPro" id="IPR004859">
    <property type="entry name" value="Xrn1_N"/>
</dbReference>
<dbReference type="GO" id="GO:0000956">
    <property type="term" value="P:nuclear-transcribed mRNA catabolic process"/>
    <property type="evidence" value="ECO:0007669"/>
    <property type="project" value="TreeGrafter"/>
</dbReference>
<evidence type="ECO:0000313" key="8">
    <source>
        <dbReference type="Proteomes" id="UP000070089"/>
    </source>
</evidence>
<dbReference type="InterPro" id="IPR027073">
    <property type="entry name" value="5_3_exoribonuclease"/>
</dbReference>
<keyword evidence="3" id="KW-0269">Exonuclease</keyword>
<feature type="domain" description="Xrn1 helical" evidence="6">
    <location>
        <begin position="668"/>
        <end position="712"/>
    </location>
</feature>
<comment type="similarity">
    <text evidence="4">Belongs to the 5'-3' exonuclease family.</text>
</comment>
<proteinExistence type="inferred from homology"/>
<accession>A0A132NRF1</accession>
<organism evidence="7 8">
    <name type="scientific">Giardia duodenalis assemblage B</name>
    <dbReference type="NCBI Taxonomy" id="1394984"/>
    <lineage>
        <taxon>Eukaryota</taxon>
        <taxon>Metamonada</taxon>
        <taxon>Diplomonadida</taxon>
        <taxon>Hexamitidae</taxon>
        <taxon>Giardiinae</taxon>
        <taxon>Giardia</taxon>
    </lineage>
</organism>
<gene>
    <name evidence="7" type="ORF">QR46_3412</name>
</gene>
<evidence type="ECO:0000256" key="3">
    <source>
        <dbReference type="ARBA" id="ARBA00022839"/>
    </source>
</evidence>
<dbReference type="PANTHER" id="PTHR12341">
    <property type="entry name" value="5'-&gt;3' EXORIBONUCLEASE"/>
    <property type="match status" value="1"/>
</dbReference>
<protein>
    <submittedName>
        <fullName evidence="7">5'-3' exoribonuclease 2/ XPN family</fullName>
    </submittedName>
</protein>
<evidence type="ECO:0000313" key="7">
    <source>
        <dbReference type="EMBL" id="KWX12616.1"/>
    </source>
</evidence>
<dbReference type="GO" id="GO:0003723">
    <property type="term" value="F:RNA binding"/>
    <property type="evidence" value="ECO:0007669"/>
    <property type="project" value="TreeGrafter"/>
</dbReference>
<sequence length="1956" mass="222303">MGVARLFRWIYERYPFAITTPGASFVSRIDNLYIDFNALIHESIRKDSYIPFKFTEAMLFGEIADYIQVLVSTVQPRKRIFIATDGVAPDAKTKQQRVRRYMGSYQKEGSTLYKEKIAGTANVLSEAELLASRHIANGNSDDRSLPPQNVKTAISPGTLFMDRLHSFLIAFVAKNVDSEAPGWVHPSVTISGWDMCGEGEHKIMTEIKRIKQLEEQAAIGVDYSEKSFSEFFPYHESHCICGLDADIILLGLGVHVQNVYLLRLWQPPFVTDTLDILDSKKHPTDNELIVVDLSCFRECIVGELISNRFHNPKLLHALCCQSFPDSYMQRLRNCYPRLSKELHDDGVLSRLSLNVLQEAFVWSPLGSALIVDFIILTLFVGNDFLPEVPGMLIKNGSLDNCIAIYRELLADTYLLDDLCKNIKKIYHSNSTNQNLIQPSFLVTEEGDIRFDKIQMLYSRISQQTVIDSMVDDVIALLNLQIQVEKSPHVIGLNDDWMNTVTRECKEIVDYLNIKVSESDPNKKAIKKAVTLAMKRKSSIFFYYYRKYSQKFNALYTPFIEQTLTREQMNNRPPRLEAITDIFQDLHCIKNTPPSKDHIEVISSCLFEHNGVGFNIIKVGLLILDMYSNLRERERLDSGSQYYDAMTVDTLGVLEDIVSRLPLLQRLKPYHDLMRSYIRTTVMVIKYYMSFRGNPEWSWFFPYPFSPLISDLALYTTCIGSSVNTSSTFLQEFDDFKSEPLCTSPDISEATYDRLANILQSYKGPEFSFLNDRPKTALTQLCSVLSPEYLGAFIYKDVVTPKLVDLYKHIPQWDKIFILNETSSFESFYFTINLRRPTPYFVERKWFQQFTQYGDGFEKLFAAYYKDYPLGISEFFPLKKVYDYTTDITNLLPRGSLNTDSSTPADHSVASTKQYKALSHMLRTGCEIHIFRNLPSDSVVHKTLTTALRTDDCHLFCQPGQILGLNRSRFATDYELFHIPELSVMPRENYVHNYSPDNCSGSYTSLGVWLARYNKDLKLISEQPDEEYEIRLNQTTIWFTKQQEGLRPQFTIDHADIFDGIDGPDTYSSHLYLSIRGKEKHPASEVLDMITIRRTPFPIRYTGLRVYVPTILDTELSDKSIGFVICTAHTYKSQTLCLYPSLEQQIDQQHFESYYRHHGDIPQSWLNLNVFNEKTYDSFDINPELSSSQELTFLSSRTGASITKLICGSPALTYGNSQVGILYGILIDGSIYLRKNLCGGFVDCTKDFVGIVTSQLFNQGALQGLLTEWFRSYWMLNKGVMTDTFSSGLAIVAPLSTLTSIDSSPVEMLTVHSELHGGLDAVTQCLHRILLNRKYSSTGFTNKYSAVTPAPTLPLIPVALSMFHDRIQRSRILSALCPFLGLPMTAQMVEDFAAHLSTYTHVHVAVEGASKTITTRYTISERDILAFLQPHITKDVSFILSPQRLTELLVEKSLPLNSVSVRIVEYFSLEDTSITQPLVPLDVLSLLCPCINYLDILERELNVIVTDEYFEFLVSKIDIEGSDKLFRNIGLTVKDSDWYTPGYFVLYEGKLWPTYLTVYTILLYKFSFPFSTRALKYILENSGRRCSLLPTTKDISPYYRYLMDDNSSEKFLVNKKSVSPSVRRAVYISDPRQIPAINLEPLFSRTKEHSYFPYLNGLDHLLSNMGYYVHGILVPLLYRQKVPLGTPALPHPFVSMAHRQLAAFSANGKATTLTKQNLTLQELLENDMLGKLPKITVGSLVLLNNSSISVPGAWAGSGQVGLVLRNDQSEILILACGNTSSTCGLISETSNLIRISSKHDINKICLRLVSPESSLNPCVDTLAYLDGSYVLSIFKSRCNVHHKLSFACNTPKRLNLKPLSTELSPISWCSTSLLESLFLRYDDTVRVFHCLRTEKRISMSIAISSLTNSNPIPSFTSKPIHITWNPKNCTHGRSTPTKDASDESTKRIILTIPVNNK</sequence>
<comment type="caution">
    <text evidence="7">The sequence shown here is derived from an EMBL/GenBank/DDBJ whole genome shotgun (WGS) entry which is preliminary data.</text>
</comment>
<keyword evidence="2" id="KW-0378">Hydrolase</keyword>
<dbReference type="InterPro" id="IPR041412">
    <property type="entry name" value="Xrn1_helical"/>
</dbReference>